<protein>
    <recommendedName>
        <fullName evidence="1">KRAB domain-containing protein</fullName>
    </recommendedName>
</protein>
<dbReference type="SMART" id="SM00349">
    <property type="entry name" value="KRAB"/>
    <property type="match status" value="1"/>
</dbReference>
<dbReference type="PANTHER" id="PTHR23232:SF159">
    <property type="entry name" value="KRAB DOMAIN-CONTAINING PROTEIN"/>
    <property type="match status" value="1"/>
</dbReference>
<dbReference type="InterPro" id="IPR050169">
    <property type="entry name" value="Krueppel_C2H2_ZnF"/>
</dbReference>
<proteinExistence type="predicted"/>
<name>A0A8C6AK87_MONMO</name>
<accession>A0A8C6AK87</accession>
<dbReference type="CDD" id="cd07765">
    <property type="entry name" value="KRAB_A-box"/>
    <property type="match status" value="1"/>
</dbReference>
<dbReference type="AlphaFoldDB" id="A0A8C6AK87"/>
<organism evidence="2 3">
    <name type="scientific">Monodon monoceros</name>
    <name type="common">Narwhal</name>
    <name type="synonym">Ceratodon monodon</name>
    <dbReference type="NCBI Taxonomy" id="40151"/>
    <lineage>
        <taxon>Eukaryota</taxon>
        <taxon>Metazoa</taxon>
        <taxon>Chordata</taxon>
        <taxon>Craniata</taxon>
        <taxon>Vertebrata</taxon>
        <taxon>Euteleostomi</taxon>
        <taxon>Mammalia</taxon>
        <taxon>Eutheria</taxon>
        <taxon>Laurasiatheria</taxon>
        <taxon>Artiodactyla</taxon>
        <taxon>Whippomorpha</taxon>
        <taxon>Cetacea</taxon>
        <taxon>Odontoceti</taxon>
        <taxon>Monodontidae</taxon>
        <taxon>Monodon</taxon>
    </lineage>
</organism>
<dbReference type="Pfam" id="PF01352">
    <property type="entry name" value="KRAB"/>
    <property type="match status" value="1"/>
</dbReference>
<dbReference type="Ensembl" id="ENSMMNT00015001290.1">
    <property type="protein sequence ID" value="ENSMMNP00015001162.1"/>
    <property type="gene ID" value="ENSMMNG00015000909.1"/>
</dbReference>
<dbReference type="SUPFAM" id="SSF109640">
    <property type="entry name" value="KRAB domain (Kruppel-associated box)"/>
    <property type="match status" value="1"/>
</dbReference>
<evidence type="ECO:0000259" key="1">
    <source>
        <dbReference type="PROSITE" id="PS50805"/>
    </source>
</evidence>
<dbReference type="PROSITE" id="PS50805">
    <property type="entry name" value="KRAB"/>
    <property type="match status" value="1"/>
</dbReference>
<sequence length="111" mass="12191">MRCGRLLLEPVPVCGSDFFFFLFAVRGPLTVVASPVAEQQAPDAQAQRPWLTGAAARGHGSVTFEDVAVYFSCEEWCLLDEVQIHLYLDVMLENFALVSMLGKALTPTSIL</sequence>
<reference evidence="2" key="2">
    <citation type="submission" date="2025-09" db="UniProtKB">
        <authorList>
            <consortium name="Ensembl"/>
        </authorList>
    </citation>
    <scope>IDENTIFICATION</scope>
</reference>
<reference evidence="2" key="1">
    <citation type="submission" date="2025-08" db="UniProtKB">
        <authorList>
            <consortium name="Ensembl"/>
        </authorList>
    </citation>
    <scope>IDENTIFICATION</scope>
</reference>
<feature type="domain" description="KRAB" evidence="1">
    <location>
        <begin position="62"/>
        <end position="111"/>
    </location>
</feature>
<dbReference type="Gene3D" id="6.10.140.140">
    <property type="match status" value="1"/>
</dbReference>
<dbReference type="InterPro" id="IPR036051">
    <property type="entry name" value="KRAB_dom_sf"/>
</dbReference>
<dbReference type="GeneTree" id="ENSGT01150000287078"/>
<dbReference type="GO" id="GO:0006355">
    <property type="term" value="P:regulation of DNA-templated transcription"/>
    <property type="evidence" value="ECO:0007669"/>
    <property type="project" value="InterPro"/>
</dbReference>
<dbReference type="Proteomes" id="UP000694561">
    <property type="component" value="Unplaced"/>
</dbReference>
<dbReference type="InterPro" id="IPR001909">
    <property type="entry name" value="KRAB"/>
</dbReference>
<evidence type="ECO:0000313" key="3">
    <source>
        <dbReference type="Proteomes" id="UP000694561"/>
    </source>
</evidence>
<dbReference type="PANTHER" id="PTHR23232">
    <property type="entry name" value="KRAB DOMAIN C2H2 ZINC FINGER"/>
    <property type="match status" value="1"/>
</dbReference>
<keyword evidence="3" id="KW-1185">Reference proteome</keyword>
<evidence type="ECO:0000313" key="2">
    <source>
        <dbReference type="Ensembl" id="ENSMMNP00015001162.1"/>
    </source>
</evidence>